<keyword evidence="1" id="KW-0175">Coiled coil</keyword>
<accession>A0A6I9RM51</accession>
<dbReference type="GeneID" id="105050736"/>
<evidence type="ECO:0000256" key="2">
    <source>
        <dbReference type="SAM" id="MobiDB-lite"/>
    </source>
</evidence>
<feature type="region of interest" description="Disordered" evidence="2">
    <location>
        <begin position="1"/>
        <end position="23"/>
    </location>
</feature>
<evidence type="ECO:0000256" key="1">
    <source>
        <dbReference type="SAM" id="Coils"/>
    </source>
</evidence>
<dbReference type="InParanoid" id="A0A6I9RM51"/>
<evidence type="ECO:0000313" key="4">
    <source>
        <dbReference type="RefSeq" id="XP_010929166.1"/>
    </source>
</evidence>
<keyword evidence="3" id="KW-1185">Reference proteome</keyword>
<dbReference type="PANTHER" id="PTHR34807">
    <property type="entry name" value="OS08G0270800 PROTEIN"/>
    <property type="match status" value="1"/>
</dbReference>
<protein>
    <submittedName>
        <fullName evidence="4">Uncharacterized protein LOC105050736</fullName>
    </submittedName>
</protein>
<dbReference type="Proteomes" id="UP000504607">
    <property type="component" value="Chromosome 8"/>
</dbReference>
<gene>
    <name evidence="4" type="primary">LOC105050736</name>
</gene>
<evidence type="ECO:0000313" key="3">
    <source>
        <dbReference type="Proteomes" id="UP000504607"/>
    </source>
</evidence>
<dbReference type="PANTHER" id="PTHR34807:SF3">
    <property type="entry name" value="OS08G0270800 PROTEIN"/>
    <property type="match status" value="1"/>
</dbReference>
<organism evidence="3 4">
    <name type="scientific">Elaeis guineensis var. tenera</name>
    <name type="common">Oil palm</name>
    <dbReference type="NCBI Taxonomy" id="51953"/>
    <lineage>
        <taxon>Eukaryota</taxon>
        <taxon>Viridiplantae</taxon>
        <taxon>Streptophyta</taxon>
        <taxon>Embryophyta</taxon>
        <taxon>Tracheophyta</taxon>
        <taxon>Spermatophyta</taxon>
        <taxon>Magnoliopsida</taxon>
        <taxon>Liliopsida</taxon>
        <taxon>Arecaceae</taxon>
        <taxon>Arecoideae</taxon>
        <taxon>Cocoseae</taxon>
        <taxon>Elaeidinae</taxon>
        <taxon>Elaeis</taxon>
    </lineage>
</organism>
<dbReference type="RefSeq" id="XP_010929166.1">
    <property type="nucleotide sequence ID" value="XM_010930864.3"/>
</dbReference>
<dbReference type="FunCoup" id="A0A6I9RM51">
    <property type="interactions" value="1754"/>
</dbReference>
<feature type="coiled-coil region" evidence="1">
    <location>
        <begin position="36"/>
        <end position="63"/>
    </location>
</feature>
<proteinExistence type="predicted"/>
<dbReference type="AlphaFoldDB" id="A0A6I9RM51"/>
<sequence>MKKVRRVRPMESSPSSSSYMTAGEEARARFKYQGLLQDYEELIKETEAKNKKFQQTKQKKLKLLAEVKFLRSKYKTLLETPSQAAPCRLKKQTRKMQASVGISQPPNAVVRSEVPTKHRNQRIMEGAAPSTSAVIDLNQISLPNGEEMEEFHVRLEPLKMEKLKWCSIDGDGGENDLKLSICGGVENNSNRVGKRKISWQDRVALRV</sequence>
<dbReference type="OrthoDB" id="993453at2759"/>
<name>A0A6I9RM51_ELAGV</name>
<dbReference type="KEGG" id="egu:105050736"/>
<reference evidence="4" key="1">
    <citation type="submission" date="2025-08" db="UniProtKB">
        <authorList>
            <consortium name="RefSeq"/>
        </authorList>
    </citation>
    <scope>IDENTIFICATION</scope>
</reference>